<evidence type="ECO:0000313" key="1">
    <source>
        <dbReference type="EMBL" id="HIX74020.1"/>
    </source>
</evidence>
<comment type="caution">
    <text evidence="1">The sequence shown here is derived from an EMBL/GenBank/DDBJ whole genome shotgun (WGS) entry which is preliminary data.</text>
</comment>
<organism evidence="1 2">
    <name type="scientific">Candidatus Parabacteroides intestinipullorum</name>
    <dbReference type="NCBI Taxonomy" id="2838723"/>
    <lineage>
        <taxon>Bacteria</taxon>
        <taxon>Pseudomonadati</taxon>
        <taxon>Bacteroidota</taxon>
        <taxon>Bacteroidia</taxon>
        <taxon>Bacteroidales</taxon>
        <taxon>Tannerellaceae</taxon>
        <taxon>Parabacteroides</taxon>
    </lineage>
</organism>
<dbReference type="EMBL" id="DXEL01000027">
    <property type="protein sequence ID" value="HIX74020.1"/>
    <property type="molecule type" value="Genomic_DNA"/>
</dbReference>
<gene>
    <name evidence="1" type="ORF">H9977_03125</name>
</gene>
<protein>
    <submittedName>
        <fullName evidence="1">Uncharacterized protein</fullName>
    </submittedName>
</protein>
<dbReference type="Proteomes" id="UP000886740">
    <property type="component" value="Unassembled WGS sequence"/>
</dbReference>
<proteinExistence type="predicted"/>
<evidence type="ECO:0000313" key="2">
    <source>
        <dbReference type="Proteomes" id="UP000886740"/>
    </source>
</evidence>
<name>A0A9D2BEW4_9BACT</name>
<accession>A0A9D2BEW4</accession>
<sequence length="153" mass="17484">MAENTMKVHSLIEKAFTAAVDKLNRDPEGNYISDLYVQIDKDNGELQIYDDEERLIEKVTIFDWANSDLDEEAFTKQAIATLKAVLTILSTKKAFECPRLLRPLSVSLTNESFIVIEELIFIDDDTLRLDDPLLKDLDEDLDKFLADLLSDVK</sequence>
<dbReference type="AlphaFoldDB" id="A0A9D2BEW4"/>
<reference evidence="1" key="1">
    <citation type="journal article" date="2021" name="PeerJ">
        <title>Extensive microbial diversity within the chicken gut microbiome revealed by metagenomics and culture.</title>
        <authorList>
            <person name="Gilroy R."/>
            <person name="Ravi A."/>
            <person name="Getino M."/>
            <person name="Pursley I."/>
            <person name="Horton D.L."/>
            <person name="Alikhan N.F."/>
            <person name="Baker D."/>
            <person name="Gharbi K."/>
            <person name="Hall N."/>
            <person name="Watson M."/>
            <person name="Adriaenssens E.M."/>
            <person name="Foster-Nyarko E."/>
            <person name="Jarju S."/>
            <person name="Secka A."/>
            <person name="Antonio M."/>
            <person name="Oren A."/>
            <person name="Chaudhuri R.R."/>
            <person name="La Ragione R."/>
            <person name="Hildebrand F."/>
            <person name="Pallen M.J."/>
        </authorList>
    </citation>
    <scope>NUCLEOTIDE SEQUENCE</scope>
    <source>
        <strain evidence="1">ChiGjej6B6-14162</strain>
    </source>
</reference>
<reference evidence="1" key="2">
    <citation type="submission" date="2021-04" db="EMBL/GenBank/DDBJ databases">
        <authorList>
            <person name="Gilroy R."/>
        </authorList>
    </citation>
    <scope>NUCLEOTIDE SEQUENCE</scope>
    <source>
        <strain evidence="1">ChiGjej6B6-14162</strain>
    </source>
</reference>